<dbReference type="InterPro" id="IPR021428">
    <property type="entry name" value="DUF3078"/>
</dbReference>
<evidence type="ECO:0000313" key="2">
    <source>
        <dbReference type="EMBL" id="SDR97180.1"/>
    </source>
</evidence>
<feature type="chain" id="PRO_5009255431" description="DUF3078 domain-containing protein" evidence="1">
    <location>
        <begin position="21"/>
        <end position="299"/>
    </location>
</feature>
<dbReference type="RefSeq" id="WP_089662020.1">
    <property type="nucleotide sequence ID" value="NZ_LT629745.1"/>
</dbReference>
<keyword evidence="3" id="KW-1185">Reference proteome</keyword>
<dbReference type="AlphaFoldDB" id="A0A1H1NEG2"/>
<protein>
    <recommendedName>
        <fullName evidence="4">DUF3078 domain-containing protein</fullName>
    </recommendedName>
</protein>
<feature type="signal peptide" evidence="1">
    <location>
        <begin position="1"/>
        <end position="20"/>
    </location>
</feature>
<dbReference type="Pfam" id="PF11276">
    <property type="entry name" value="DUF3078"/>
    <property type="match status" value="1"/>
</dbReference>
<evidence type="ECO:0008006" key="4">
    <source>
        <dbReference type="Google" id="ProtNLM"/>
    </source>
</evidence>
<gene>
    <name evidence="2" type="ORF">SAMN04488552_1684</name>
</gene>
<dbReference type="EMBL" id="LT629745">
    <property type="protein sequence ID" value="SDR97180.1"/>
    <property type="molecule type" value="Genomic_DNA"/>
</dbReference>
<organism evidence="2 3">
    <name type="scientific">Christiangramia echinicola</name>
    <dbReference type="NCBI Taxonomy" id="279359"/>
    <lineage>
        <taxon>Bacteria</taxon>
        <taxon>Pseudomonadati</taxon>
        <taxon>Bacteroidota</taxon>
        <taxon>Flavobacteriia</taxon>
        <taxon>Flavobacteriales</taxon>
        <taxon>Flavobacteriaceae</taxon>
        <taxon>Christiangramia</taxon>
    </lineage>
</organism>
<evidence type="ECO:0000256" key="1">
    <source>
        <dbReference type="SAM" id="SignalP"/>
    </source>
</evidence>
<name>A0A1H1NEG2_9FLAO</name>
<accession>A0A1H1NEG2</accession>
<proteinExistence type="predicted"/>
<sequence length="299" mass="34054">MKKTLLFAFSLLLSTGLAFSQEEETDTIPNGWKKEGNIQLLFNQSAFNKEWTGGGTSSIAGNLSVDYQFNYKMDDFTWNNRIYGNYGLTKVKDDEFTRKTSDRLELNSIAGKQIQDSNWYYSWFLNFRTQFAKGYEFSEDAETGETIRTEISDFMSPAYLQTGPGIMWKKNDDLFFNFAPATARFIFVDKDFTSGPGYIDGDYFGVDEGKSMRFELGASLSGYSKYEIMENVAMEHTLSLYSNYLDKPGNIDIDYLLNVEMGINDYLSANLVFQAVYDDNAVGAFQIREVFGLGINFGF</sequence>
<evidence type="ECO:0000313" key="3">
    <source>
        <dbReference type="Proteomes" id="UP000198858"/>
    </source>
</evidence>
<reference evidence="2 3" key="1">
    <citation type="submission" date="2016-10" db="EMBL/GenBank/DDBJ databases">
        <authorList>
            <person name="Varghese N."/>
            <person name="Submissions S."/>
        </authorList>
    </citation>
    <scope>NUCLEOTIDE SEQUENCE [LARGE SCALE GENOMIC DNA]</scope>
    <source>
        <strain evidence="2 3">Mar_2010_102</strain>
    </source>
</reference>
<dbReference type="STRING" id="1250231.SAMN04488552_1684"/>
<keyword evidence="1" id="KW-0732">Signal</keyword>
<dbReference type="Proteomes" id="UP000198858">
    <property type="component" value="Chromosome I"/>
</dbReference>